<feature type="transmembrane region" description="Helical" evidence="9">
    <location>
        <begin position="272"/>
        <end position="297"/>
    </location>
</feature>
<name>A0A9W7GMK8_9STRA</name>
<feature type="region of interest" description="Disordered" evidence="10">
    <location>
        <begin position="1"/>
        <end position="20"/>
    </location>
</feature>
<reference evidence="12" key="1">
    <citation type="journal article" date="2023" name="Commun. Biol.">
        <title>Genome analysis of Parmales, the sister group of diatoms, reveals the evolutionary specialization of diatoms from phago-mixotrophs to photoautotrophs.</title>
        <authorList>
            <person name="Ban H."/>
            <person name="Sato S."/>
            <person name="Yoshikawa S."/>
            <person name="Yamada K."/>
            <person name="Nakamura Y."/>
            <person name="Ichinomiya M."/>
            <person name="Sato N."/>
            <person name="Blanc-Mathieu R."/>
            <person name="Endo H."/>
            <person name="Kuwata A."/>
            <person name="Ogata H."/>
        </authorList>
    </citation>
    <scope>NUCLEOTIDE SEQUENCE [LARGE SCALE GENOMIC DNA]</scope>
</reference>
<keyword evidence="6 9" id="KW-0067">ATP-binding</keyword>
<evidence type="ECO:0000256" key="2">
    <source>
        <dbReference type="ARBA" id="ARBA00007127"/>
    </source>
</evidence>
<evidence type="ECO:0000313" key="11">
    <source>
        <dbReference type="EMBL" id="GMI47659.1"/>
    </source>
</evidence>
<evidence type="ECO:0000256" key="1">
    <source>
        <dbReference type="ARBA" id="ARBA00004141"/>
    </source>
</evidence>
<evidence type="ECO:0000256" key="3">
    <source>
        <dbReference type="ARBA" id="ARBA00022448"/>
    </source>
</evidence>
<dbReference type="Pfam" id="PF03219">
    <property type="entry name" value="TLC"/>
    <property type="match status" value="2"/>
</dbReference>
<feature type="transmembrane region" description="Helical" evidence="9">
    <location>
        <begin position="211"/>
        <end position="235"/>
    </location>
</feature>
<evidence type="ECO:0000256" key="7">
    <source>
        <dbReference type="ARBA" id="ARBA00022989"/>
    </source>
</evidence>
<feature type="region of interest" description="Disordered" evidence="10">
    <location>
        <begin position="565"/>
        <end position="610"/>
    </location>
</feature>
<feature type="transmembrane region" description="Helical" evidence="9">
    <location>
        <begin position="247"/>
        <end position="266"/>
    </location>
</feature>
<comment type="subcellular location">
    <subcellularLocation>
        <location evidence="1 9">Membrane</location>
        <topology evidence="1 9">Multi-pass membrane protein</topology>
    </subcellularLocation>
</comment>
<feature type="transmembrane region" description="Helical" evidence="9">
    <location>
        <begin position="415"/>
        <end position="435"/>
    </location>
</feature>
<dbReference type="Gene3D" id="1.20.1250.20">
    <property type="entry name" value="MFS general substrate transporter like domains"/>
    <property type="match status" value="1"/>
</dbReference>
<evidence type="ECO:0000313" key="12">
    <source>
        <dbReference type="Proteomes" id="UP001165065"/>
    </source>
</evidence>
<keyword evidence="4 9" id="KW-0812">Transmembrane</keyword>
<keyword evidence="3 9" id="KW-0813">Transport</keyword>
<proteinExistence type="inferred from homology"/>
<dbReference type="EMBL" id="BRYA01000353">
    <property type="protein sequence ID" value="GMI47659.1"/>
    <property type="molecule type" value="Genomic_DNA"/>
</dbReference>
<feature type="transmembrane region" description="Helical" evidence="9">
    <location>
        <begin position="176"/>
        <end position="199"/>
    </location>
</feature>
<dbReference type="GO" id="GO:0005471">
    <property type="term" value="F:ATP:ADP antiporter activity"/>
    <property type="evidence" value="ECO:0007669"/>
    <property type="project" value="InterPro"/>
</dbReference>
<protein>
    <recommendedName>
        <fullName evidence="9">ADP,ATP carrier protein</fullName>
    </recommendedName>
</protein>
<dbReference type="AlphaFoldDB" id="A0A9W7GMK8"/>
<dbReference type="SUPFAM" id="SSF103473">
    <property type="entry name" value="MFS general substrate transporter"/>
    <property type="match status" value="1"/>
</dbReference>
<dbReference type="GO" id="GO:0016020">
    <property type="term" value="C:membrane"/>
    <property type="evidence" value="ECO:0007669"/>
    <property type="project" value="UniProtKB-SubCell"/>
</dbReference>
<dbReference type="PANTHER" id="PTHR31187">
    <property type="match status" value="1"/>
</dbReference>
<evidence type="ECO:0000256" key="8">
    <source>
        <dbReference type="ARBA" id="ARBA00023136"/>
    </source>
</evidence>
<feature type="transmembrane region" description="Helical" evidence="9">
    <location>
        <begin position="109"/>
        <end position="129"/>
    </location>
</feature>
<dbReference type="PANTHER" id="PTHR31187:SF1">
    <property type="entry name" value="ADP,ATP CARRIER PROTEIN 1"/>
    <property type="match status" value="1"/>
</dbReference>
<gene>
    <name evidence="11" type="ORF">TrCOL_g5438</name>
</gene>
<evidence type="ECO:0000256" key="9">
    <source>
        <dbReference type="RuleBase" id="RU363121"/>
    </source>
</evidence>
<feature type="transmembrane region" description="Helical" evidence="9">
    <location>
        <begin position="384"/>
        <end position="403"/>
    </location>
</feature>
<feature type="transmembrane region" description="Helical" evidence="9">
    <location>
        <begin position="149"/>
        <end position="167"/>
    </location>
</feature>
<keyword evidence="5 9" id="KW-0547">Nucleotide-binding</keyword>
<dbReference type="InterPro" id="IPR004667">
    <property type="entry name" value="ADP_ATP_car_bac_type"/>
</dbReference>
<keyword evidence="7 9" id="KW-1133">Transmembrane helix</keyword>
<keyword evidence="8 9" id="KW-0472">Membrane</keyword>
<comment type="similarity">
    <text evidence="2 9">Belongs to the ADP/ATP translocase tlc family.</text>
</comment>
<dbReference type="OrthoDB" id="194566at2759"/>
<organism evidence="11 12">
    <name type="scientific">Triparma columacea</name>
    <dbReference type="NCBI Taxonomy" id="722753"/>
    <lineage>
        <taxon>Eukaryota</taxon>
        <taxon>Sar</taxon>
        <taxon>Stramenopiles</taxon>
        <taxon>Ochrophyta</taxon>
        <taxon>Bolidophyceae</taxon>
        <taxon>Parmales</taxon>
        <taxon>Triparmaceae</taxon>
        <taxon>Triparma</taxon>
    </lineage>
</organism>
<keyword evidence="12" id="KW-1185">Reference proteome</keyword>
<evidence type="ECO:0000256" key="6">
    <source>
        <dbReference type="ARBA" id="ARBA00022840"/>
    </source>
</evidence>
<sequence length="610" mass="66160">MDRFPMSSPEAAALADGAGDDMGDWRSAPWALGRKLSNWTHSTMDNVTTTFSGVRSSNEALDEDLKYGENSVDTFDHDAPSSHPFLSACKAKFLSAFKYLYGDVPEEEIIRTLFLSLPLFFLLSTYWLLRSLKDPVLTTISGVQAIPKAKMMSVVVVLAVVAIYNRLLDLYERHRLFYLFGTIYIVLFTGIAAALASPIGLQDKNQSESRILGWVSYCTIESFGSLMISLFWSFTNSTTKKDVQKKTYGFLVAVAQVGSIMGPTVVRMKADSWGMAAVYSVGALFICLMVLTVFIYIKIYGSEPAEPAASEKKATTGVLEGLKLFNDHNYVKGIFAISCLFMIEVTIVDFTMKVLAKEYFEDLYPCGEGEDCWPGGMSTAASSGFASFMGAFGQATNTLSFFFSLLGTSAVIRTLGFRLTLLLFPTLCLCVILAVRLFPHLYVVFCAMMLLKGFSYALNNPTKEILYQPTSSDVKYKSKSWIDIFGARGSKAMGSVVTNAFSGSAADLVSNGSLVGICVASFLIFNARYMGGKYDEYTESGYVVGGDNGELIGGYGGVEGMKVGGDLEMTGGGGGEGGEEGEDTSCGLEDEGQSEDGEEESESEDEAAEV</sequence>
<evidence type="ECO:0000256" key="5">
    <source>
        <dbReference type="ARBA" id="ARBA00022741"/>
    </source>
</evidence>
<feature type="compositionally biased region" description="Acidic residues" evidence="10">
    <location>
        <begin position="577"/>
        <end position="610"/>
    </location>
</feature>
<dbReference type="GO" id="GO:0005524">
    <property type="term" value="F:ATP binding"/>
    <property type="evidence" value="ECO:0007669"/>
    <property type="project" value="UniProtKB-KW"/>
</dbReference>
<feature type="transmembrane region" description="Helical" evidence="9">
    <location>
        <begin position="333"/>
        <end position="355"/>
    </location>
</feature>
<comment type="caution">
    <text evidence="11">The sequence shown here is derived from an EMBL/GenBank/DDBJ whole genome shotgun (WGS) entry which is preliminary data.</text>
</comment>
<evidence type="ECO:0000256" key="4">
    <source>
        <dbReference type="ARBA" id="ARBA00022692"/>
    </source>
</evidence>
<accession>A0A9W7GMK8</accession>
<evidence type="ECO:0000256" key="10">
    <source>
        <dbReference type="SAM" id="MobiDB-lite"/>
    </source>
</evidence>
<dbReference type="InterPro" id="IPR036259">
    <property type="entry name" value="MFS_trans_sf"/>
</dbReference>
<dbReference type="Proteomes" id="UP001165065">
    <property type="component" value="Unassembled WGS sequence"/>
</dbReference>